<dbReference type="InterPro" id="IPR004839">
    <property type="entry name" value="Aminotransferase_I/II_large"/>
</dbReference>
<evidence type="ECO:0000256" key="2">
    <source>
        <dbReference type="ARBA" id="ARBA00022576"/>
    </source>
</evidence>
<feature type="domain" description="Aminotransferase class I/classII large" evidence="5">
    <location>
        <begin position="25"/>
        <end position="374"/>
    </location>
</feature>
<keyword evidence="7" id="KW-1185">Reference proteome</keyword>
<protein>
    <submittedName>
        <fullName evidence="6">Methionine aminotransferase</fullName>
    </submittedName>
</protein>
<dbReference type="InterPro" id="IPR015424">
    <property type="entry name" value="PyrdxlP-dep_Trfase"/>
</dbReference>
<keyword evidence="2 6" id="KW-0032">Aminotransferase</keyword>
<dbReference type="InterPro" id="IPR015421">
    <property type="entry name" value="PyrdxlP-dep_Trfase_major"/>
</dbReference>
<evidence type="ECO:0000313" key="6">
    <source>
        <dbReference type="EMBL" id="MFD1315036.1"/>
    </source>
</evidence>
<name>A0ABW3XZN4_9FLAO</name>
<dbReference type="Proteomes" id="UP001597201">
    <property type="component" value="Unassembled WGS sequence"/>
</dbReference>
<gene>
    <name evidence="6" type="ORF">ACFQ39_05365</name>
</gene>
<evidence type="ECO:0000259" key="5">
    <source>
        <dbReference type="Pfam" id="PF00155"/>
    </source>
</evidence>
<evidence type="ECO:0000313" key="7">
    <source>
        <dbReference type="Proteomes" id="UP001597201"/>
    </source>
</evidence>
<comment type="caution">
    <text evidence="6">The sequence shown here is derived from an EMBL/GenBank/DDBJ whole genome shotgun (WGS) entry which is preliminary data.</text>
</comment>
<dbReference type="NCBIfam" id="NF006569">
    <property type="entry name" value="PRK09082.1"/>
    <property type="match status" value="1"/>
</dbReference>
<dbReference type="EMBL" id="JBHTMY010000002">
    <property type="protein sequence ID" value="MFD1315036.1"/>
    <property type="molecule type" value="Genomic_DNA"/>
</dbReference>
<dbReference type="Pfam" id="PF00155">
    <property type="entry name" value="Aminotran_1_2"/>
    <property type="match status" value="1"/>
</dbReference>
<keyword evidence="4" id="KW-0663">Pyridoxal phosphate</keyword>
<comment type="cofactor">
    <cofactor evidence="1">
        <name>pyridoxal 5'-phosphate</name>
        <dbReference type="ChEBI" id="CHEBI:597326"/>
    </cofactor>
</comment>
<evidence type="ECO:0000256" key="1">
    <source>
        <dbReference type="ARBA" id="ARBA00001933"/>
    </source>
</evidence>
<dbReference type="GO" id="GO:0008483">
    <property type="term" value="F:transaminase activity"/>
    <property type="evidence" value="ECO:0007669"/>
    <property type="project" value="UniProtKB-KW"/>
</dbReference>
<dbReference type="Gene3D" id="3.90.1150.10">
    <property type="entry name" value="Aspartate Aminotransferase, domain 1"/>
    <property type="match status" value="1"/>
</dbReference>
<dbReference type="InterPro" id="IPR051326">
    <property type="entry name" value="Kynurenine-oxoglutarate_AT"/>
</dbReference>
<dbReference type="PANTHER" id="PTHR43807">
    <property type="entry name" value="FI04487P"/>
    <property type="match status" value="1"/>
</dbReference>
<dbReference type="CDD" id="cd00609">
    <property type="entry name" value="AAT_like"/>
    <property type="match status" value="1"/>
</dbReference>
<dbReference type="SUPFAM" id="SSF53383">
    <property type="entry name" value="PLP-dependent transferases"/>
    <property type="match status" value="1"/>
</dbReference>
<accession>A0ABW3XZN4</accession>
<dbReference type="InterPro" id="IPR015422">
    <property type="entry name" value="PyrdxlP-dep_Trfase_small"/>
</dbReference>
<evidence type="ECO:0000256" key="3">
    <source>
        <dbReference type="ARBA" id="ARBA00022679"/>
    </source>
</evidence>
<evidence type="ECO:0000256" key="4">
    <source>
        <dbReference type="ARBA" id="ARBA00022898"/>
    </source>
</evidence>
<dbReference type="Gene3D" id="3.40.640.10">
    <property type="entry name" value="Type I PLP-dependent aspartate aminotransferase-like (Major domain)"/>
    <property type="match status" value="1"/>
</dbReference>
<dbReference type="PANTHER" id="PTHR43807:SF20">
    <property type="entry name" value="FI04487P"/>
    <property type="match status" value="1"/>
</dbReference>
<sequence>MRSKLPDIPTSIFAKMSQLAAEQNAINLSQGFPDFPSSPELINLVTKAMKEGYNQYAPMPGLIELREAISQKIELLHQYYYHPDSEITVTCGATQAIYTILSSFIFSGDEVIVFAPAYDSYAPTILAQGGIVREIALKAPDYSIPWEEVQAVKNNKTKMIIINSPHNPTGTILSLGDMKKLEGFVEGTNILILSDEVYEHIIFDNEIHHSVSRFPSLASRSFVVGSFGKTFHNTGWKMGYCASPERLMHEFRKIHQFVVFSVNHPIQKALAEFLKKESNYLSVPQFYQQKRDTFLSLIKDSRFTFTPSKGTYFQLLNYAELTDLNDEKYAEHLTVDHKIASIPISVFYKPKKDLKLLRFCFAKKNDTLEKAADILRKL</sequence>
<keyword evidence="3" id="KW-0808">Transferase</keyword>
<proteinExistence type="predicted"/>
<organism evidence="6 7">
    <name type="scientific">Namhaeicola litoreus</name>
    <dbReference type="NCBI Taxonomy" id="1052145"/>
    <lineage>
        <taxon>Bacteria</taxon>
        <taxon>Pseudomonadati</taxon>
        <taxon>Bacteroidota</taxon>
        <taxon>Flavobacteriia</taxon>
        <taxon>Flavobacteriales</taxon>
        <taxon>Flavobacteriaceae</taxon>
        <taxon>Namhaeicola</taxon>
    </lineage>
</organism>
<reference evidence="7" key="1">
    <citation type="journal article" date="2019" name="Int. J. Syst. Evol. Microbiol.">
        <title>The Global Catalogue of Microorganisms (GCM) 10K type strain sequencing project: providing services to taxonomists for standard genome sequencing and annotation.</title>
        <authorList>
            <consortium name="The Broad Institute Genomics Platform"/>
            <consortium name="The Broad Institute Genome Sequencing Center for Infectious Disease"/>
            <person name="Wu L."/>
            <person name="Ma J."/>
        </authorList>
    </citation>
    <scope>NUCLEOTIDE SEQUENCE [LARGE SCALE GENOMIC DNA]</scope>
    <source>
        <strain evidence="7">CCUG 61485</strain>
    </source>
</reference>
<dbReference type="RefSeq" id="WP_377176960.1">
    <property type="nucleotide sequence ID" value="NZ_JBHTMY010000002.1"/>
</dbReference>